<feature type="domain" description="SGTA homodimerisation" evidence="6">
    <location>
        <begin position="2"/>
        <end position="62"/>
    </location>
</feature>
<dbReference type="GO" id="GO:0016020">
    <property type="term" value="C:membrane"/>
    <property type="evidence" value="ECO:0007669"/>
    <property type="project" value="TreeGrafter"/>
</dbReference>
<accession>A0A9P8PJZ0</accession>
<dbReference type="PANTHER" id="PTHR45831:SF2">
    <property type="entry name" value="LD24721P"/>
    <property type="match status" value="1"/>
</dbReference>
<dbReference type="InterPro" id="IPR047150">
    <property type="entry name" value="SGT"/>
</dbReference>
<evidence type="ECO:0000313" key="7">
    <source>
        <dbReference type="EMBL" id="KAH3673207.1"/>
    </source>
</evidence>
<comment type="similarity">
    <text evidence="1">Belongs to the SGT family.</text>
</comment>
<evidence type="ECO:0000259" key="6">
    <source>
        <dbReference type="Pfam" id="PF16546"/>
    </source>
</evidence>
<name>A0A9P8PJZ0_9ASCO</name>
<dbReference type="GO" id="GO:0060090">
    <property type="term" value="F:molecular adaptor activity"/>
    <property type="evidence" value="ECO:0007669"/>
    <property type="project" value="TreeGrafter"/>
</dbReference>
<comment type="caution">
    <text evidence="7">The sequence shown here is derived from an EMBL/GenBank/DDBJ whole genome shotgun (WGS) entry which is preliminary data.</text>
</comment>
<dbReference type="Gene3D" id="1.20.5.420">
    <property type="entry name" value="Immunoglobulin FC, subunit C"/>
    <property type="match status" value="1"/>
</dbReference>
<protein>
    <recommendedName>
        <fullName evidence="6">SGTA homodimerisation domain-containing protein</fullName>
    </recommendedName>
</protein>
<dbReference type="SMART" id="SM00028">
    <property type="entry name" value="TPR"/>
    <property type="match status" value="3"/>
</dbReference>
<dbReference type="Pfam" id="PF16546">
    <property type="entry name" value="SGTA_dimer"/>
    <property type="match status" value="1"/>
</dbReference>
<dbReference type="Gene3D" id="1.25.40.10">
    <property type="entry name" value="Tetratricopeptide repeat domain"/>
    <property type="match status" value="1"/>
</dbReference>
<keyword evidence="3 4" id="KW-0802">TPR repeat</keyword>
<dbReference type="InterPro" id="IPR032374">
    <property type="entry name" value="SGTA_dimer"/>
</dbReference>
<dbReference type="SUPFAM" id="SSF48452">
    <property type="entry name" value="TPR-like"/>
    <property type="match status" value="1"/>
</dbReference>
<evidence type="ECO:0000256" key="5">
    <source>
        <dbReference type="SAM" id="MobiDB-lite"/>
    </source>
</evidence>
<dbReference type="OrthoDB" id="2335338at2759"/>
<evidence type="ECO:0000313" key="8">
    <source>
        <dbReference type="Proteomes" id="UP000769528"/>
    </source>
</evidence>
<feature type="repeat" description="TPR" evidence="4">
    <location>
        <begin position="160"/>
        <end position="193"/>
    </location>
</feature>
<dbReference type="PANTHER" id="PTHR45831">
    <property type="entry name" value="LD24721P"/>
    <property type="match status" value="1"/>
</dbReference>
<dbReference type="AlphaFoldDB" id="A0A9P8PJZ0"/>
<dbReference type="EMBL" id="JAEUBF010001036">
    <property type="protein sequence ID" value="KAH3673207.1"/>
    <property type="molecule type" value="Genomic_DNA"/>
</dbReference>
<reference evidence="7" key="1">
    <citation type="journal article" date="2021" name="Open Biol.">
        <title>Shared evolutionary footprints suggest mitochondrial oxidative damage underlies multiple complex I losses in fungi.</title>
        <authorList>
            <person name="Schikora-Tamarit M.A."/>
            <person name="Marcet-Houben M."/>
            <person name="Nosek J."/>
            <person name="Gabaldon T."/>
        </authorList>
    </citation>
    <scope>NUCLEOTIDE SEQUENCE</scope>
    <source>
        <strain evidence="7">CBS6341</strain>
    </source>
</reference>
<dbReference type="Proteomes" id="UP000769528">
    <property type="component" value="Unassembled WGS sequence"/>
</dbReference>
<keyword evidence="8" id="KW-1185">Reference proteome</keyword>
<feature type="repeat" description="TPR" evidence="4">
    <location>
        <begin position="92"/>
        <end position="125"/>
    </location>
</feature>
<dbReference type="GO" id="GO:0006620">
    <property type="term" value="P:post-translational protein targeting to endoplasmic reticulum membrane"/>
    <property type="evidence" value="ECO:0007669"/>
    <property type="project" value="TreeGrafter"/>
</dbReference>
<dbReference type="GO" id="GO:0072380">
    <property type="term" value="C:TRC complex"/>
    <property type="evidence" value="ECO:0007669"/>
    <property type="project" value="TreeGrafter"/>
</dbReference>
<feature type="repeat" description="TPR" evidence="4">
    <location>
        <begin position="126"/>
        <end position="159"/>
    </location>
</feature>
<feature type="compositionally biased region" description="Polar residues" evidence="5">
    <location>
        <begin position="212"/>
        <end position="233"/>
    </location>
</feature>
<dbReference type="Gene3D" id="1.10.260.100">
    <property type="match status" value="1"/>
</dbReference>
<keyword evidence="2" id="KW-0677">Repeat</keyword>
<organism evidence="7 8">
    <name type="scientific">Wickerhamomyces mucosus</name>
    <dbReference type="NCBI Taxonomy" id="1378264"/>
    <lineage>
        <taxon>Eukaryota</taxon>
        <taxon>Fungi</taxon>
        <taxon>Dikarya</taxon>
        <taxon>Ascomycota</taxon>
        <taxon>Saccharomycotina</taxon>
        <taxon>Saccharomycetes</taxon>
        <taxon>Phaffomycetales</taxon>
        <taxon>Wickerhamomycetaceae</taxon>
        <taxon>Wickerhamomyces</taxon>
    </lineage>
</organism>
<proteinExistence type="inferred from homology"/>
<reference evidence="7" key="2">
    <citation type="submission" date="2021-01" db="EMBL/GenBank/DDBJ databases">
        <authorList>
            <person name="Schikora-Tamarit M.A."/>
        </authorList>
    </citation>
    <scope>NUCLEOTIDE SEQUENCE</scope>
    <source>
        <strain evidence="7">CBS6341</strain>
    </source>
</reference>
<dbReference type="FunFam" id="1.25.40.10:FF:000207">
    <property type="entry name" value="Small glutamine-rich tetratricopeptide repeat-containing protein"/>
    <property type="match status" value="1"/>
</dbReference>
<dbReference type="PROSITE" id="PS50005">
    <property type="entry name" value="TPR"/>
    <property type="match status" value="3"/>
</dbReference>
<gene>
    <name evidence="7" type="ORF">WICMUC_003825</name>
</gene>
<feature type="region of interest" description="Disordered" evidence="5">
    <location>
        <begin position="208"/>
        <end position="241"/>
    </location>
</feature>
<dbReference type="InterPro" id="IPR019734">
    <property type="entry name" value="TPR_rpt"/>
</dbReference>
<evidence type="ECO:0000256" key="2">
    <source>
        <dbReference type="ARBA" id="ARBA00022737"/>
    </source>
</evidence>
<sequence length="312" mass="33024">MSNKEIALQIVHFLQSSIKEIDEDYVDSIDVAVDCIADAFGVDKQVDGTKAFNGQSLKDILSAAKSKTDAIEIPVKVDEKANEINEATKEKAEALKLEGNKAVAAKNFQTAVEKYSAAIDLDSNNPVYFSNRAAAYSSLRDHENAVKDAKSAIGIDPNYSKAYSRLGLASYALNKPRDALDAYKRGLETEGDKPSDSMKRGYETAKKRVEEQLNTSNELEATEASSAEQSTPASGAGGLPDLSNLASMLGGSGGAGGAGGAGGMPNFADMLNNPALMQAAQQMMQDPNALANLMSNPAIQQMASQFGLGRNN</sequence>
<dbReference type="InterPro" id="IPR011990">
    <property type="entry name" value="TPR-like_helical_dom_sf"/>
</dbReference>
<evidence type="ECO:0000256" key="4">
    <source>
        <dbReference type="PROSITE-ProRule" id="PRU00339"/>
    </source>
</evidence>
<evidence type="ECO:0000256" key="3">
    <source>
        <dbReference type="ARBA" id="ARBA00022803"/>
    </source>
</evidence>
<evidence type="ECO:0000256" key="1">
    <source>
        <dbReference type="ARBA" id="ARBA00008175"/>
    </source>
</evidence>